<accession>W6JYW9</accession>
<comment type="caution">
    <text evidence="2">The sequence shown here is derived from an EMBL/GenBank/DDBJ whole genome shotgun (WGS) entry which is preliminary data.</text>
</comment>
<protein>
    <submittedName>
        <fullName evidence="2">Uncharacterized protein</fullName>
    </submittedName>
</protein>
<feature type="compositionally biased region" description="Polar residues" evidence="1">
    <location>
        <begin position="71"/>
        <end position="86"/>
    </location>
</feature>
<keyword evidence="3" id="KW-1185">Reference proteome</keyword>
<sequence length="95" mass="10004">MGRRRRSQTLSACSAPTSSETPASTFMPRTGRTEAQSICRCIPIVSRQGIRGSADGVDLTIKTVRGPGDSHNPSVLNRAASQSLGRSVSAAFGRD</sequence>
<gene>
    <name evidence="2" type="ORF">BN11_4790005</name>
</gene>
<proteinExistence type="predicted"/>
<organism evidence="2 3">
    <name type="scientific">Nostocoides australiense Ben110</name>
    <dbReference type="NCBI Taxonomy" id="1193182"/>
    <lineage>
        <taxon>Bacteria</taxon>
        <taxon>Bacillati</taxon>
        <taxon>Actinomycetota</taxon>
        <taxon>Actinomycetes</taxon>
        <taxon>Micrococcales</taxon>
        <taxon>Intrasporangiaceae</taxon>
        <taxon>Nostocoides</taxon>
    </lineage>
</organism>
<reference evidence="2 3" key="1">
    <citation type="journal article" date="2013" name="ISME J.">
        <title>A metabolic model for members of the genus Tetrasphaera involved in enhanced biological phosphorus removal.</title>
        <authorList>
            <person name="Kristiansen R."/>
            <person name="Nguyen H.T.T."/>
            <person name="Saunders A.M."/>
            <person name="Nielsen J.L."/>
            <person name="Wimmer R."/>
            <person name="Le V.Q."/>
            <person name="McIlroy S.J."/>
            <person name="Petrovski S."/>
            <person name="Seviour R.J."/>
            <person name="Calteau A."/>
            <person name="Nielsen K.L."/>
            <person name="Nielsen P.H."/>
        </authorList>
    </citation>
    <scope>NUCLEOTIDE SEQUENCE [LARGE SCALE GENOMIC DNA]</scope>
    <source>
        <strain evidence="2 3">Ben110</strain>
    </source>
</reference>
<feature type="compositionally biased region" description="Low complexity" evidence="1">
    <location>
        <begin position="11"/>
        <end position="25"/>
    </location>
</feature>
<name>W6JYW9_9MICO</name>
<dbReference type="Proteomes" id="UP000035763">
    <property type="component" value="Unassembled WGS sequence"/>
</dbReference>
<feature type="region of interest" description="Disordered" evidence="1">
    <location>
        <begin position="63"/>
        <end position="95"/>
    </location>
</feature>
<dbReference type="EMBL" id="CAJA01000422">
    <property type="protein sequence ID" value="CCH74763.1"/>
    <property type="molecule type" value="Genomic_DNA"/>
</dbReference>
<evidence type="ECO:0000256" key="1">
    <source>
        <dbReference type="SAM" id="MobiDB-lite"/>
    </source>
</evidence>
<evidence type="ECO:0000313" key="2">
    <source>
        <dbReference type="EMBL" id="CCH74763.1"/>
    </source>
</evidence>
<dbReference type="AlphaFoldDB" id="W6JYW9"/>
<dbReference type="STRING" id="1193182.BN11_4790005"/>
<evidence type="ECO:0000313" key="3">
    <source>
        <dbReference type="Proteomes" id="UP000035763"/>
    </source>
</evidence>
<feature type="region of interest" description="Disordered" evidence="1">
    <location>
        <begin position="1"/>
        <end position="34"/>
    </location>
</feature>